<proteinExistence type="predicted"/>
<dbReference type="WBParaSite" id="Pan_g19744.t1">
    <property type="protein sequence ID" value="Pan_g19744.t1"/>
    <property type="gene ID" value="Pan_g19744"/>
</dbReference>
<accession>A0A7E4VDJ3</accession>
<evidence type="ECO:0000313" key="3">
    <source>
        <dbReference type="WBParaSite" id="Pan_g19744.t1"/>
    </source>
</evidence>
<dbReference type="PANTHER" id="PTHR20923:SF1">
    <property type="entry name" value="G PATCH DOMAIN AND ANKYRIN REPEAT-CONTAINING PROTEIN 1"/>
    <property type="match status" value="1"/>
</dbReference>
<keyword evidence="2" id="KW-1185">Reference proteome</keyword>
<dbReference type="SMART" id="SM00443">
    <property type="entry name" value="G_patch"/>
    <property type="match status" value="1"/>
</dbReference>
<evidence type="ECO:0000313" key="2">
    <source>
        <dbReference type="Proteomes" id="UP000492821"/>
    </source>
</evidence>
<dbReference type="GO" id="GO:0003676">
    <property type="term" value="F:nucleic acid binding"/>
    <property type="evidence" value="ECO:0007669"/>
    <property type="project" value="InterPro"/>
</dbReference>
<dbReference type="PANTHER" id="PTHR20923">
    <property type="entry name" value="BAT4 PROTEIN-RELATED"/>
    <property type="match status" value="1"/>
</dbReference>
<dbReference type="InterPro" id="IPR039146">
    <property type="entry name" value="GPANK1"/>
</dbReference>
<protein>
    <submittedName>
        <fullName evidence="3">G-patch domain-containing protein</fullName>
    </submittedName>
</protein>
<dbReference type="Pfam" id="PF01585">
    <property type="entry name" value="G-patch"/>
    <property type="match status" value="1"/>
</dbReference>
<sequence>MVGGEEIRHTTKQQLHMHQAIVTTRERANDSLTTRESVLSPRKVRVCDAACAFLMELAMGGDSIPMSNKGYRLLKDTGWNEGRGLGGEGTGLKYPLKTILKRDRRGLGSQKYPLKVTHFEAHDERAVHRGVVPRKPGKREYFKQLEERKKRDKRIDETIRHALRD</sequence>
<dbReference type="PROSITE" id="PS50174">
    <property type="entry name" value="G_PATCH"/>
    <property type="match status" value="1"/>
</dbReference>
<name>A0A7E4VDJ3_PANRE</name>
<dbReference type="Proteomes" id="UP000492821">
    <property type="component" value="Unassembled WGS sequence"/>
</dbReference>
<dbReference type="AlphaFoldDB" id="A0A7E4VDJ3"/>
<evidence type="ECO:0000259" key="1">
    <source>
        <dbReference type="PROSITE" id="PS50174"/>
    </source>
</evidence>
<reference evidence="2" key="1">
    <citation type="journal article" date="2013" name="Genetics">
        <title>The draft genome and transcriptome of Panagrellus redivivus are shaped by the harsh demands of a free-living lifestyle.</title>
        <authorList>
            <person name="Srinivasan J."/>
            <person name="Dillman A.R."/>
            <person name="Macchietto M.G."/>
            <person name="Heikkinen L."/>
            <person name="Lakso M."/>
            <person name="Fracchia K.M."/>
            <person name="Antoshechkin I."/>
            <person name="Mortazavi A."/>
            <person name="Wong G."/>
            <person name="Sternberg P.W."/>
        </authorList>
    </citation>
    <scope>NUCLEOTIDE SEQUENCE [LARGE SCALE GENOMIC DNA]</scope>
    <source>
        <strain evidence="2">MT8872</strain>
    </source>
</reference>
<dbReference type="InterPro" id="IPR000467">
    <property type="entry name" value="G_patch_dom"/>
</dbReference>
<reference evidence="3" key="2">
    <citation type="submission" date="2020-10" db="UniProtKB">
        <authorList>
            <consortium name="WormBaseParasite"/>
        </authorList>
    </citation>
    <scope>IDENTIFICATION</scope>
</reference>
<organism evidence="2 3">
    <name type="scientific">Panagrellus redivivus</name>
    <name type="common">Microworm</name>
    <dbReference type="NCBI Taxonomy" id="6233"/>
    <lineage>
        <taxon>Eukaryota</taxon>
        <taxon>Metazoa</taxon>
        <taxon>Ecdysozoa</taxon>
        <taxon>Nematoda</taxon>
        <taxon>Chromadorea</taxon>
        <taxon>Rhabditida</taxon>
        <taxon>Tylenchina</taxon>
        <taxon>Panagrolaimomorpha</taxon>
        <taxon>Panagrolaimoidea</taxon>
        <taxon>Panagrolaimidae</taxon>
        <taxon>Panagrellus</taxon>
    </lineage>
</organism>
<feature type="domain" description="G-patch" evidence="1">
    <location>
        <begin position="66"/>
        <end position="112"/>
    </location>
</feature>